<dbReference type="AlphaFoldDB" id="A0A845BFE9"/>
<organism evidence="1 2">
    <name type="scientific">Teichococcus coralli</name>
    <dbReference type="NCBI Taxonomy" id="2545983"/>
    <lineage>
        <taxon>Bacteria</taxon>
        <taxon>Pseudomonadati</taxon>
        <taxon>Pseudomonadota</taxon>
        <taxon>Alphaproteobacteria</taxon>
        <taxon>Acetobacterales</taxon>
        <taxon>Roseomonadaceae</taxon>
        <taxon>Roseomonas</taxon>
    </lineage>
</organism>
<dbReference type="Proteomes" id="UP000460715">
    <property type="component" value="Unassembled WGS sequence"/>
</dbReference>
<accession>A0A845BFE9</accession>
<proteinExistence type="predicted"/>
<dbReference type="EMBL" id="SNVJ01000023">
    <property type="protein sequence ID" value="MXP65578.1"/>
    <property type="molecule type" value="Genomic_DNA"/>
</dbReference>
<protein>
    <submittedName>
        <fullName evidence="1">Uncharacterized protein</fullName>
    </submittedName>
</protein>
<keyword evidence="2" id="KW-1185">Reference proteome</keyword>
<evidence type="ECO:0000313" key="2">
    <source>
        <dbReference type="Proteomes" id="UP000460715"/>
    </source>
</evidence>
<gene>
    <name evidence="1" type="ORF">E0493_19705</name>
</gene>
<reference evidence="1 2" key="1">
    <citation type="submission" date="2019-03" db="EMBL/GenBank/DDBJ databases">
        <title>Roseomonas sp. a novel Roseomonas species isolated from Sea whip Gorgonian.</title>
        <authorList>
            <person name="Li F."/>
            <person name="Pan X."/>
            <person name="Huang S."/>
            <person name="Li Z."/>
            <person name="Meng B."/>
        </authorList>
    </citation>
    <scope>NUCLEOTIDE SEQUENCE [LARGE SCALE GENOMIC DNA]</scope>
    <source>
        <strain evidence="1 2">M0104</strain>
    </source>
</reference>
<sequence length="226" mass="23592">MMPLGLNLLLNAANSALDQLWMLRLGRDIGVLLPDYLDPGRVCPVEGPASAEEAALRDTLLQIGRQMRAVGVAAAARAVLQAPLAERRRAALLALAGSAAWQEVEGQPGLQQRHAAGGRRYLMSSRAGGGAAHAPHAIRAYRQELWVLHDAAAPAGPPRSAPCLSREDAPDCLSLDLALQEVALALREAGEDGLALQVTALCGRAGTLALPAPAPSLPDRREPAAA</sequence>
<name>A0A845BFE9_9PROT</name>
<evidence type="ECO:0000313" key="1">
    <source>
        <dbReference type="EMBL" id="MXP65578.1"/>
    </source>
</evidence>
<comment type="caution">
    <text evidence="1">The sequence shown here is derived from an EMBL/GenBank/DDBJ whole genome shotgun (WGS) entry which is preliminary data.</text>
</comment>